<name>M2XX89_9MICC</name>
<feature type="transmembrane region" description="Helical" evidence="8">
    <location>
        <begin position="255"/>
        <end position="282"/>
    </location>
</feature>
<evidence type="ECO:0000256" key="7">
    <source>
        <dbReference type="ARBA" id="ARBA00023136"/>
    </source>
</evidence>
<feature type="transmembrane region" description="Helical" evidence="8">
    <location>
        <begin position="16"/>
        <end position="36"/>
    </location>
</feature>
<dbReference type="PANTHER" id="PTHR30472:SF1">
    <property type="entry name" value="FE(3+) DICITRATE TRANSPORT SYSTEM PERMEASE PROTEIN FECC-RELATED"/>
    <property type="match status" value="1"/>
</dbReference>
<sequence length="351" mass="35031">MSHAGTSPRVAGAAPWTALVAALVLVAGAGLASLFLGSRSVDPAVVSEVLLRIPGMVMDQDSGATADIETAVVLSRVPRTLTAILVGAALAVAGAGLQGVSRNPLGDPGLLGLNAGASAGIVIGLGWFGAATSWEMGAASLAGTLVAAALVFGLSQIGGTSPTPVGLTLSGAAVNAGFIALTSAIVLTHSDILDRFRYWNIGSVSRADAADLSAALPLIAVGLALVIFGSSGLNAMALGDDLAHGLGVDLRLQRLIVFLGVVLLAGSATAAAGPISFVGLLIPHAIRRLVGGDYRWIVVLSLLLGPALLLLADVVGRVIAPPQEVYVGIMTVVLGVPVLLVLLRRGKGVSL</sequence>
<comment type="similarity">
    <text evidence="2">Belongs to the binding-protein-dependent transport system permease family. FecCD subfamily.</text>
</comment>
<proteinExistence type="inferred from homology"/>
<protein>
    <submittedName>
        <fullName evidence="9">ABC-type Fe3+-siderophore transport system, permease component</fullName>
    </submittedName>
</protein>
<dbReference type="InterPro" id="IPR037294">
    <property type="entry name" value="ABC_BtuC-like"/>
</dbReference>
<gene>
    <name evidence="9" type="ORF">C884_01916</name>
</gene>
<feature type="transmembrane region" description="Helical" evidence="8">
    <location>
        <begin position="209"/>
        <end position="235"/>
    </location>
</feature>
<dbReference type="Proteomes" id="UP000009877">
    <property type="component" value="Unassembled WGS sequence"/>
</dbReference>
<feature type="transmembrane region" description="Helical" evidence="8">
    <location>
        <begin position="81"/>
        <end position="100"/>
    </location>
</feature>
<dbReference type="AlphaFoldDB" id="M2XX89"/>
<keyword evidence="6 8" id="KW-1133">Transmembrane helix</keyword>
<accession>M2XX89</accession>
<evidence type="ECO:0000313" key="9">
    <source>
        <dbReference type="EMBL" id="EME37408.1"/>
    </source>
</evidence>
<dbReference type="GO" id="GO:0022857">
    <property type="term" value="F:transmembrane transporter activity"/>
    <property type="evidence" value="ECO:0007669"/>
    <property type="project" value="InterPro"/>
</dbReference>
<keyword evidence="3" id="KW-0813">Transport</keyword>
<evidence type="ECO:0000256" key="1">
    <source>
        <dbReference type="ARBA" id="ARBA00004651"/>
    </source>
</evidence>
<evidence type="ECO:0000256" key="6">
    <source>
        <dbReference type="ARBA" id="ARBA00022989"/>
    </source>
</evidence>
<dbReference type="EMBL" id="ANHZ02000004">
    <property type="protein sequence ID" value="EME37408.1"/>
    <property type="molecule type" value="Genomic_DNA"/>
</dbReference>
<evidence type="ECO:0000256" key="8">
    <source>
        <dbReference type="SAM" id="Phobius"/>
    </source>
</evidence>
<keyword evidence="5 8" id="KW-0812">Transmembrane</keyword>
<evidence type="ECO:0000256" key="2">
    <source>
        <dbReference type="ARBA" id="ARBA00007935"/>
    </source>
</evidence>
<evidence type="ECO:0000256" key="3">
    <source>
        <dbReference type="ARBA" id="ARBA00022448"/>
    </source>
</evidence>
<dbReference type="Pfam" id="PF01032">
    <property type="entry name" value="FecCD"/>
    <property type="match status" value="1"/>
</dbReference>
<dbReference type="PANTHER" id="PTHR30472">
    <property type="entry name" value="FERRIC ENTEROBACTIN TRANSPORT SYSTEM PERMEASE PROTEIN"/>
    <property type="match status" value="1"/>
</dbReference>
<dbReference type="Gene3D" id="1.10.3470.10">
    <property type="entry name" value="ABC transporter involved in vitamin B12 uptake, BtuC"/>
    <property type="match status" value="1"/>
</dbReference>
<dbReference type="InterPro" id="IPR000522">
    <property type="entry name" value="ABC_transptr_permease_BtuC"/>
</dbReference>
<reference evidence="9 10" key="1">
    <citation type="journal article" date="2014" name="Genome Announc.">
        <title>Draft Genome Sequence of Kocuria palustris PEL.</title>
        <authorList>
            <person name="Sharma G."/>
            <person name="Khatri I."/>
            <person name="Subramanian S."/>
        </authorList>
    </citation>
    <scope>NUCLEOTIDE SEQUENCE [LARGE SCALE GENOMIC DNA]</scope>
    <source>
        <strain evidence="9 10">PEL</strain>
    </source>
</reference>
<dbReference type="SUPFAM" id="SSF81345">
    <property type="entry name" value="ABC transporter involved in vitamin B12 uptake, BtuC"/>
    <property type="match status" value="1"/>
</dbReference>
<feature type="transmembrane region" description="Helical" evidence="8">
    <location>
        <begin position="294"/>
        <end position="319"/>
    </location>
</feature>
<feature type="transmembrane region" description="Helical" evidence="8">
    <location>
        <begin position="325"/>
        <end position="343"/>
    </location>
</feature>
<dbReference type="CDD" id="cd06550">
    <property type="entry name" value="TM_ABC_iron-siderophores_like"/>
    <property type="match status" value="1"/>
</dbReference>
<dbReference type="RefSeq" id="WP_006213927.1">
    <property type="nucleotide sequence ID" value="NZ_ANHZ02000004.1"/>
</dbReference>
<comment type="subcellular location">
    <subcellularLocation>
        <location evidence="1">Cell membrane</location>
        <topology evidence="1">Multi-pass membrane protein</topology>
    </subcellularLocation>
</comment>
<evidence type="ECO:0000256" key="4">
    <source>
        <dbReference type="ARBA" id="ARBA00022475"/>
    </source>
</evidence>
<keyword evidence="4" id="KW-1003">Cell membrane</keyword>
<dbReference type="STRING" id="71999.KPaMU14_11085"/>
<dbReference type="GO" id="GO:0033214">
    <property type="term" value="P:siderophore-iron import into cell"/>
    <property type="evidence" value="ECO:0007669"/>
    <property type="project" value="TreeGrafter"/>
</dbReference>
<feature type="transmembrane region" description="Helical" evidence="8">
    <location>
        <begin position="138"/>
        <end position="159"/>
    </location>
</feature>
<comment type="caution">
    <text evidence="9">The sequence shown here is derived from an EMBL/GenBank/DDBJ whole genome shotgun (WGS) entry which is preliminary data.</text>
</comment>
<feature type="transmembrane region" description="Helical" evidence="8">
    <location>
        <begin position="112"/>
        <end position="131"/>
    </location>
</feature>
<feature type="transmembrane region" description="Helical" evidence="8">
    <location>
        <begin position="165"/>
        <end position="188"/>
    </location>
</feature>
<keyword evidence="10" id="KW-1185">Reference proteome</keyword>
<keyword evidence="7 8" id="KW-0472">Membrane</keyword>
<evidence type="ECO:0000313" key="10">
    <source>
        <dbReference type="Proteomes" id="UP000009877"/>
    </source>
</evidence>
<organism evidence="9 10">
    <name type="scientific">Kocuria palustris PEL</name>
    <dbReference type="NCBI Taxonomy" id="1236550"/>
    <lineage>
        <taxon>Bacteria</taxon>
        <taxon>Bacillati</taxon>
        <taxon>Actinomycetota</taxon>
        <taxon>Actinomycetes</taxon>
        <taxon>Micrococcales</taxon>
        <taxon>Micrococcaceae</taxon>
        <taxon>Kocuria</taxon>
    </lineage>
</organism>
<dbReference type="GO" id="GO:0005886">
    <property type="term" value="C:plasma membrane"/>
    <property type="evidence" value="ECO:0007669"/>
    <property type="project" value="UniProtKB-SubCell"/>
</dbReference>
<evidence type="ECO:0000256" key="5">
    <source>
        <dbReference type="ARBA" id="ARBA00022692"/>
    </source>
</evidence>